<dbReference type="STRING" id="742743.HMPREF9453_00583"/>
<dbReference type="AlphaFoldDB" id="H1CYZ5"/>
<proteinExistence type="predicted"/>
<sequence>MNQNQLKEYCLDRLHEMCVKAGVDVARLEPNYRDGDLVSVTIYRYFQPCNQTINVEGDSPITLVKELIIKGHLG</sequence>
<comment type="caution">
    <text evidence="1">The sequence shown here is derived from an EMBL/GenBank/DDBJ whole genome shotgun (WGS) entry which is preliminary data.</text>
</comment>
<dbReference type="HOGENOM" id="CLU_2681801_0_0_9"/>
<dbReference type="OrthoDB" id="9925733at2"/>
<gene>
    <name evidence="1" type="ORF">HMPREF9453_00583</name>
</gene>
<dbReference type="EMBL" id="ADLT01000015">
    <property type="protein sequence ID" value="EHO63566.1"/>
    <property type="molecule type" value="Genomic_DNA"/>
</dbReference>
<organism evidence="1 2">
    <name type="scientific">Dialister succinatiphilus YIT 11850</name>
    <dbReference type="NCBI Taxonomy" id="742743"/>
    <lineage>
        <taxon>Bacteria</taxon>
        <taxon>Bacillati</taxon>
        <taxon>Bacillota</taxon>
        <taxon>Negativicutes</taxon>
        <taxon>Veillonellales</taxon>
        <taxon>Veillonellaceae</taxon>
        <taxon>Dialister</taxon>
    </lineage>
</organism>
<protein>
    <submittedName>
        <fullName evidence="1">Uncharacterized protein</fullName>
    </submittedName>
</protein>
<keyword evidence="2" id="KW-1185">Reference proteome</keyword>
<accession>H1CYZ5</accession>
<evidence type="ECO:0000313" key="1">
    <source>
        <dbReference type="EMBL" id="EHO63566.1"/>
    </source>
</evidence>
<name>H1CYZ5_9FIRM</name>
<dbReference type="PATRIC" id="fig|742743.3.peg.593"/>
<evidence type="ECO:0000313" key="2">
    <source>
        <dbReference type="Proteomes" id="UP000003277"/>
    </source>
</evidence>
<reference evidence="1 2" key="1">
    <citation type="submission" date="2011-11" db="EMBL/GenBank/DDBJ databases">
        <title>The Genome Sequence of Dialister succinatiphilus YIT 11850.</title>
        <authorList>
            <consortium name="The Broad Institute Genome Sequencing Platform"/>
            <person name="Earl A."/>
            <person name="Ward D."/>
            <person name="Feldgarden M."/>
            <person name="Gevers D."/>
            <person name="Morotomi M."/>
            <person name="Young S.K."/>
            <person name="Zeng Q."/>
            <person name="Gargeya S."/>
            <person name="Fitzgerald M."/>
            <person name="Haas B."/>
            <person name="Abouelleil A."/>
            <person name="Alvarado L."/>
            <person name="Arachchi H.M."/>
            <person name="Berlin A."/>
            <person name="Brown A."/>
            <person name="Chapman S.B."/>
            <person name="Dunbar C."/>
            <person name="Gearin G."/>
            <person name="Goldberg J."/>
            <person name="Griggs A."/>
            <person name="Gujja S."/>
            <person name="Heiman D."/>
            <person name="Howarth C."/>
            <person name="Lui A."/>
            <person name="MacDonald P.J.P."/>
            <person name="Montmayeur A."/>
            <person name="Murphy C."/>
            <person name="Neiman D."/>
            <person name="Pearson M."/>
            <person name="Priest M."/>
            <person name="Roberts A."/>
            <person name="Saif S."/>
            <person name="Shea T."/>
            <person name="Sisk P."/>
            <person name="Stolte C."/>
            <person name="Sykes S."/>
            <person name="Wortman J."/>
            <person name="Nusbaum C."/>
            <person name="Birren B."/>
        </authorList>
    </citation>
    <scope>NUCLEOTIDE SEQUENCE [LARGE SCALE GENOMIC DNA]</scope>
    <source>
        <strain evidence="1 2">YIT 11850</strain>
    </source>
</reference>
<dbReference type="Proteomes" id="UP000003277">
    <property type="component" value="Unassembled WGS sequence"/>
</dbReference>
<dbReference type="RefSeq" id="WP_008859087.1">
    <property type="nucleotide sequence ID" value="NZ_JH591187.1"/>
</dbReference>